<dbReference type="EMBL" id="LMXU01000003">
    <property type="protein sequence ID" value="KWU02350.1"/>
    <property type="molecule type" value="Genomic_DNA"/>
</dbReference>
<dbReference type="GeneID" id="300177334"/>
<proteinExistence type="predicted"/>
<comment type="caution">
    <text evidence="1">The sequence shown here is derived from an EMBL/GenBank/DDBJ whole genome shotgun (WGS) entry which is preliminary data.</text>
</comment>
<organism evidence="1 2">
    <name type="scientific">Vibrio toranzoniae</name>
    <dbReference type="NCBI Taxonomy" id="1194427"/>
    <lineage>
        <taxon>Bacteria</taxon>
        <taxon>Pseudomonadati</taxon>
        <taxon>Pseudomonadota</taxon>
        <taxon>Gammaproteobacteria</taxon>
        <taxon>Vibrionales</taxon>
        <taxon>Vibrionaceae</taxon>
        <taxon>Vibrio</taxon>
    </lineage>
</organism>
<keyword evidence="2" id="KW-1185">Reference proteome</keyword>
<dbReference type="RefSeq" id="WP_060467048.1">
    <property type="nucleotide sequence ID" value="NZ_AP025514.1"/>
</dbReference>
<name>A0A109DBD8_9VIBR</name>
<sequence>MEKIPFSRKNNPFSYEALDNKAKEKYHNLRVEDLVIDHCIETGFITSTDVTTKTRKFLVLKEAIETTLNAFKLVDDFDDTNITIDNLDACIEYKKKLKRRVLKVISDKLLAGLPNFRR</sequence>
<evidence type="ECO:0000313" key="1">
    <source>
        <dbReference type="EMBL" id="KWU02350.1"/>
    </source>
</evidence>
<dbReference type="OrthoDB" id="9980565at2"/>
<gene>
    <name evidence="1" type="ORF">APQ14_01205</name>
</gene>
<accession>A0A109DBD8</accession>
<evidence type="ECO:0000313" key="2">
    <source>
        <dbReference type="Proteomes" id="UP000057389"/>
    </source>
</evidence>
<protein>
    <submittedName>
        <fullName evidence="1">Uncharacterized protein</fullName>
    </submittedName>
</protein>
<dbReference type="AlphaFoldDB" id="A0A109DBD8"/>
<dbReference type="Proteomes" id="UP000057389">
    <property type="component" value="Unassembled WGS sequence"/>
</dbReference>
<reference evidence="1 2" key="1">
    <citation type="submission" date="2015-11" db="EMBL/GenBank/DDBJ databases">
        <title>Draft WGS of Vibrio toranzoniae.</title>
        <authorList>
            <person name="Lasa A."/>
            <person name="Romalde J.L."/>
        </authorList>
    </citation>
    <scope>NUCLEOTIDE SEQUENCE [LARGE SCALE GENOMIC DNA]</scope>
    <source>
        <strain evidence="1 2">Vb 10.8</strain>
    </source>
</reference>